<accession>A0A7C8FQ05</accession>
<dbReference type="EMBL" id="WAJS01000005">
    <property type="protein sequence ID" value="KAB1651083.1"/>
    <property type="molecule type" value="Genomic_DNA"/>
</dbReference>
<comment type="caution">
    <text evidence="2">The sequence shown here is derived from an EMBL/GenBank/DDBJ whole genome shotgun (WGS) entry which is preliminary data.</text>
</comment>
<dbReference type="Gene3D" id="1.20.120.160">
    <property type="entry name" value="HPT domain"/>
    <property type="match status" value="1"/>
</dbReference>
<dbReference type="Proteomes" id="UP000479639">
    <property type="component" value="Unassembled WGS sequence"/>
</dbReference>
<name>A0A7C8FQ05_9ACTN</name>
<proteinExistence type="predicted"/>
<dbReference type="SUPFAM" id="SSF47226">
    <property type="entry name" value="Histidine-containing phosphotransfer domain, HPT domain"/>
    <property type="match status" value="1"/>
</dbReference>
<feature type="domain" description="HPt" evidence="1">
    <location>
        <begin position="42"/>
        <end position="108"/>
    </location>
</feature>
<evidence type="ECO:0000313" key="3">
    <source>
        <dbReference type="Proteomes" id="UP000479639"/>
    </source>
</evidence>
<sequence length="124" mass="13579">MIMTATLADQLAPYGIDYVDAMDRFGDNADLYERLALKYLDDEHLVALKAAMEAADYSEGYSQAHALKGVAGNLSFKDLFQCAALVSDALYAGEYEAAAEHMPEVERTHELVIKGLSAWQNGTL</sequence>
<dbReference type="InterPro" id="IPR008207">
    <property type="entry name" value="Sig_transdc_His_kin_Hpt_dom"/>
</dbReference>
<dbReference type="Pfam" id="PF01627">
    <property type="entry name" value="Hpt"/>
    <property type="match status" value="1"/>
</dbReference>
<protein>
    <submittedName>
        <fullName evidence="2">Hpt domain-containing protein</fullName>
    </submittedName>
</protein>
<gene>
    <name evidence="2" type="ORF">F8D48_02225</name>
</gene>
<reference evidence="2 3" key="1">
    <citation type="submission" date="2019-09" db="EMBL/GenBank/DDBJ databases">
        <title>Whole genome shotgun sequencing (WGS) of Ellagibacter isourolithinifaciens DSM 104140(T) and Adlercreutzia muris DSM 29508(T).</title>
        <authorList>
            <person name="Stoll D.A."/>
            <person name="Danylec N."/>
            <person name="Huch M."/>
        </authorList>
    </citation>
    <scope>NUCLEOTIDE SEQUENCE [LARGE SCALE GENOMIC DNA]</scope>
    <source>
        <strain evidence="2 3">DSM 29508</strain>
    </source>
</reference>
<dbReference type="InterPro" id="IPR036641">
    <property type="entry name" value="HPT_dom_sf"/>
</dbReference>
<evidence type="ECO:0000313" key="2">
    <source>
        <dbReference type="EMBL" id="KAB1651083.1"/>
    </source>
</evidence>
<evidence type="ECO:0000259" key="1">
    <source>
        <dbReference type="Pfam" id="PF01627"/>
    </source>
</evidence>
<organism evidence="2 3">
    <name type="scientific">Adlercreutzia muris</name>
    <dbReference type="NCBI Taxonomy" id="1796610"/>
    <lineage>
        <taxon>Bacteria</taxon>
        <taxon>Bacillati</taxon>
        <taxon>Actinomycetota</taxon>
        <taxon>Coriobacteriia</taxon>
        <taxon>Eggerthellales</taxon>
        <taxon>Eggerthellaceae</taxon>
        <taxon>Adlercreutzia</taxon>
    </lineage>
</organism>
<dbReference type="AlphaFoldDB" id="A0A7C8FQ05"/>
<dbReference type="GO" id="GO:0000160">
    <property type="term" value="P:phosphorelay signal transduction system"/>
    <property type="evidence" value="ECO:0007669"/>
    <property type="project" value="InterPro"/>
</dbReference>
<keyword evidence="3" id="KW-1185">Reference proteome</keyword>